<reference evidence="1 2" key="1">
    <citation type="submission" date="2020-07" db="EMBL/GenBank/DDBJ databases">
        <title>Genomic Encyclopedia of Type Strains, Phase IV (KMG-V): Genome sequencing to study the core and pangenomes of soil and plant-associated prokaryotes.</title>
        <authorList>
            <person name="Whitman W."/>
        </authorList>
    </citation>
    <scope>NUCLEOTIDE SEQUENCE [LARGE SCALE GENOMIC DNA]</scope>
    <source>
        <strain evidence="1 2">RH2WT43</strain>
    </source>
</reference>
<proteinExistence type="predicted"/>
<accession>A0A839EWT1</accession>
<protein>
    <submittedName>
        <fullName evidence="1">Uncharacterized protein</fullName>
    </submittedName>
</protein>
<dbReference type="AlphaFoldDB" id="A0A839EWT1"/>
<dbReference type="EMBL" id="JACGXL010000001">
    <property type="protein sequence ID" value="MBA8886836.1"/>
    <property type="molecule type" value="Genomic_DNA"/>
</dbReference>
<evidence type="ECO:0000313" key="2">
    <source>
        <dbReference type="Proteomes" id="UP000550401"/>
    </source>
</evidence>
<evidence type="ECO:0000313" key="1">
    <source>
        <dbReference type="EMBL" id="MBA8886836.1"/>
    </source>
</evidence>
<sequence>MLNVDGTPAHIEAFDQHGGRVVYEVSEVQALPSATVYAPTFLEWAEFRRALSKVQALDI</sequence>
<organism evidence="1 2">
    <name type="scientific">Dokdonella fugitiva</name>
    <dbReference type="NCBI Taxonomy" id="328517"/>
    <lineage>
        <taxon>Bacteria</taxon>
        <taxon>Pseudomonadati</taxon>
        <taxon>Pseudomonadota</taxon>
        <taxon>Gammaproteobacteria</taxon>
        <taxon>Lysobacterales</taxon>
        <taxon>Rhodanobacteraceae</taxon>
        <taxon>Dokdonella</taxon>
    </lineage>
</organism>
<dbReference type="RefSeq" id="WP_220484305.1">
    <property type="nucleotide sequence ID" value="NZ_JACGXL010000001.1"/>
</dbReference>
<gene>
    <name evidence="1" type="ORF">FHW12_001027</name>
</gene>
<dbReference type="Proteomes" id="UP000550401">
    <property type="component" value="Unassembled WGS sequence"/>
</dbReference>
<comment type="caution">
    <text evidence="1">The sequence shown here is derived from an EMBL/GenBank/DDBJ whole genome shotgun (WGS) entry which is preliminary data.</text>
</comment>
<name>A0A839EWT1_9GAMM</name>
<keyword evidence="2" id="KW-1185">Reference proteome</keyword>